<evidence type="ECO:0000313" key="1">
    <source>
        <dbReference type="EMBL" id="OWM65271.1"/>
    </source>
</evidence>
<evidence type="ECO:0000313" key="2">
    <source>
        <dbReference type="Proteomes" id="UP000197138"/>
    </source>
</evidence>
<sequence length="73" mass="8465">MAEAKTMHSKGKQLNTFQSDAFGGILGCVDFPLKDNVEGTQMNHHHQVLLQMKKTRRIEIGWNGERYQMGYRR</sequence>
<dbReference type="Proteomes" id="UP000197138">
    <property type="component" value="Unassembled WGS sequence"/>
</dbReference>
<proteinExistence type="predicted"/>
<gene>
    <name evidence="1" type="ORF">CDL15_Pgr008861</name>
</gene>
<comment type="caution">
    <text evidence="1">The sequence shown here is derived from an EMBL/GenBank/DDBJ whole genome shotgun (WGS) entry which is preliminary data.</text>
</comment>
<reference evidence="2" key="1">
    <citation type="journal article" date="2017" name="Plant J.">
        <title>The pomegranate (Punica granatum L.) genome and the genomics of punicalagin biosynthesis.</title>
        <authorList>
            <person name="Qin G."/>
            <person name="Xu C."/>
            <person name="Ming R."/>
            <person name="Tang H."/>
            <person name="Guyot R."/>
            <person name="Kramer E.M."/>
            <person name="Hu Y."/>
            <person name="Yi X."/>
            <person name="Qi Y."/>
            <person name="Xu X."/>
            <person name="Gao Z."/>
            <person name="Pan H."/>
            <person name="Jian J."/>
            <person name="Tian Y."/>
            <person name="Yue Z."/>
            <person name="Xu Y."/>
        </authorList>
    </citation>
    <scope>NUCLEOTIDE SEQUENCE [LARGE SCALE GENOMIC DNA]</scope>
    <source>
        <strain evidence="2">cv. Dabenzi</strain>
    </source>
</reference>
<organism evidence="1 2">
    <name type="scientific">Punica granatum</name>
    <name type="common">Pomegranate</name>
    <dbReference type="NCBI Taxonomy" id="22663"/>
    <lineage>
        <taxon>Eukaryota</taxon>
        <taxon>Viridiplantae</taxon>
        <taxon>Streptophyta</taxon>
        <taxon>Embryophyta</taxon>
        <taxon>Tracheophyta</taxon>
        <taxon>Spermatophyta</taxon>
        <taxon>Magnoliopsida</taxon>
        <taxon>eudicotyledons</taxon>
        <taxon>Gunneridae</taxon>
        <taxon>Pentapetalae</taxon>
        <taxon>rosids</taxon>
        <taxon>malvids</taxon>
        <taxon>Myrtales</taxon>
        <taxon>Lythraceae</taxon>
        <taxon>Punica</taxon>
    </lineage>
</organism>
<protein>
    <submittedName>
        <fullName evidence="1">Uncharacterized protein</fullName>
    </submittedName>
</protein>
<accession>A0A218VZ22</accession>
<name>A0A218VZ22_PUNGR</name>
<dbReference type="EMBL" id="MTKT01005615">
    <property type="protein sequence ID" value="OWM65271.1"/>
    <property type="molecule type" value="Genomic_DNA"/>
</dbReference>
<dbReference type="AlphaFoldDB" id="A0A218VZ22"/>